<dbReference type="GO" id="GO:0000287">
    <property type="term" value="F:magnesium ion binding"/>
    <property type="evidence" value="ECO:0007669"/>
    <property type="project" value="InterPro"/>
</dbReference>
<reference evidence="1 2" key="1">
    <citation type="journal article" date="2019" name="Genome Biol. Evol.">
        <title>Insights into the evolution of the New World diploid cottons (Gossypium, subgenus Houzingenia) based on genome sequencing.</title>
        <authorList>
            <person name="Grover C.E."/>
            <person name="Arick M.A. 2nd"/>
            <person name="Thrash A."/>
            <person name="Conover J.L."/>
            <person name="Sanders W.S."/>
            <person name="Peterson D.G."/>
            <person name="Frelichowski J.E."/>
            <person name="Scheffler J.A."/>
            <person name="Scheffler B.E."/>
            <person name="Wendel J.F."/>
        </authorList>
    </citation>
    <scope>NUCLEOTIDE SEQUENCE [LARGE SCALE GENOMIC DNA]</scope>
    <source>
        <strain evidence="1">57</strain>
        <tissue evidence="1">Leaf</tissue>
    </source>
</reference>
<evidence type="ECO:0000313" key="2">
    <source>
        <dbReference type="Proteomes" id="UP000593573"/>
    </source>
</evidence>
<dbReference type="Proteomes" id="UP000593573">
    <property type="component" value="Unassembled WGS sequence"/>
</dbReference>
<dbReference type="Gene3D" id="3.20.20.110">
    <property type="entry name" value="Ribulose bisphosphate carboxylase, large subunit, C-terminal domain"/>
    <property type="match status" value="1"/>
</dbReference>
<comment type="caution">
    <text evidence="1">The sequence shown here is derived from an EMBL/GenBank/DDBJ whole genome shotgun (WGS) entry which is preliminary data.</text>
</comment>
<proteinExistence type="predicted"/>
<gene>
    <name evidence="1" type="ORF">Goklo_002103</name>
</gene>
<dbReference type="EMBL" id="JABFAB010000012">
    <property type="protein sequence ID" value="MBA0665614.1"/>
    <property type="molecule type" value="Genomic_DNA"/>
</dbReference>
<dbReference type="SUPFAM" id="SSF51649">
    <property type="entry name" value="RuBisCo, C-terminal domain"/>
    <property type="match status" value="1"/>
</dbReference>
<organism evidence="1 2">
    <name type="scientific">Gossypium klotzschianum</name>
    <dbReference type="NCBI Taxonomy" id="34286"/>
    <lineage>
        <taxon>Eukaryota</taxon>
        <taxon>Viridiplantae</taxon>
        <taxon>Streptophyta</taxon>
        <taxon>Embryophyta</taxon>
        <taxon>Tracheophyta</taxon>
        <taxon>Spermatophyta</taxon>
        <taxon>Magnoliopsida</taxon>
        <taxon>eudicotyledons</taxon>
        <taxon>Gunneridae</taxon>
        <taxon>Pentapetalae</taxon>
        <taxon>rosids</taxon>
        <taxon>malvids</taxon>
        <taxon>Malvales</taxon>
        <taxon>Malvaceae</taxon>
        <taxon>Malvoideae</taxon>
        <taxon>Gossypium</taxon>
    </lineage>
</organism>
<name>A0A7J8VT37_9ROSI</name>
<protein>
    <recommendedName>
        <fullName evidence="3">Ribulose-1,5-bisphosphate carboxylase/oxygenase large subunit</fullName>
    </recommendedName>
</protein>
<sequence>MPALAEIFGDDSVLQFSGGTLGHP</sequence>
<evidence type="ECO:0008006" key="3">
    <source>
        <dbReference type="Google" id="ProtNLM"/>
    </source>
</evidence>
<evidence type="ECO:0000313" key="1">
    <source>
        <dbReference type="EMBL" id="MBA0665614.1"/>
    </source>
</evidence>
<dbReference type="InterPro" id="IPR036376">
    <property type="entry name" value="RuBisCO_lsu_C_sf"/>
</dbReference>
<dbReference type="AlphaFoldDB" id="A0A7J8VT37"/>
<keyword evidence="2" id="KW-1185">Reference proteome</keyword>
<accession>A0A7J8VT37</accession>